<organism evidence="2 3">
    <name type="scientific">Candidatus Lloydbacteria bacterium RIFCSPHIGHO2_02_FULL_54_17</name>
    <dbReference type="NCBI Taxonomy" id="1798664"/>
    <lineage>
        <taxon>Bacteria</taxon>
        <taxon>Candidatus Lloydiibacteriota</taxon>
    </lineage>
</organism>
<name>A0A1G2DDB5_9BACT</name>
<dbReference type="STRING" id="1798664.A3C93_04405"/>
<accession>A0A1G2DDB5</accession>
<protein>
    <submittedName>
        <fullName evidence="2">Uncharacterized protein</fullName>
    </submittedName>
</protein>
<evidence type="ECO:0000313" key="3">
    <source>
        <dbReference type="Proteomes" id="UP000178636"/>
    </source>
</evidence>
<proteinExistence type="predicted"/>
<comment type="caution">
    <text evidence="2">The sequence shown here is derived from an EMBL/GenBank/DDBJ whole genome shotgun (WGS) entry which is preliminary data.</text>
</comment>
<gene>
    <name evidence="2" type="ORF">A3C93_04405</name>
</gene>
<dbReference type="Proteomes" id="UP000178636">
    <property type="component" value="Unassembled WGS sequence"/>
</dbReference>
<reference evidence="2 3" key="1">
    <citation type="journal article" date="2016" name="Nat. Commun.">
        <title>Thousands of microbial genomes shed light on interconnected biogeochemical processes in an aquifer system.</title>
        <authorList>
            <person name="Anantharaman K."/>
            <person name="Brown C.T."/>
            <person name="Hug L.A."/>
            <person name="Sharon I."/>
            <person name="Castelle C.J."/>
            <person name="Probst A.J."/>
            <person name="Thomas B.C."/>
            <person name="Singh A."/>
            <person name="Wilkins M.J."/>
            <person name="Karaoz U."/>
            <person name="Brodie E.L."/>
            <person name="Williams K.H."/>
            <person name="Hubbard S.S."/>
            <person name="Banfield J.F."/>
        </authorList>
    </citation>
    <scope>NUCLEOTIDE SEQUENCE [LARGE SCALE GENOMIC DNA]</scope>
</reference>
<dbReference type="EMBL" id="MHLO01000031">
    <property type="protein sequence ID" value="OGZ11624.1"/>
    <property type="molecule type" value="Genomic_DNA"/>
</dbReference>
<evidence type="ECO:0000313" key="2">
    <source>
        <dbReference type="EMBL" id="OGZ11624.1"/>
    </source>
</evidence>
<sequence length="297" mass="34089">MHILRMFGVLLAALLLFCGSVSAAQRSPPPAKKESASPLTLLKSTTVDVPLGECERRDTCDLRRLLFVTEDYRLKIGKDEYQYFTLTYATYETATFATLEKYAFVQFIRGSVFTSRKDPVTGKTEVTYDGALGNFDQWLVYKIPEWIIDAGSTSPTYMSIEGMPQHYWYRWQNAILPPPWLTQDENIYRQDRSQLKVPRLYVDDNPQEALVVNGTAYNVSLEFKTCLYKSADIPKTTTRDNTNFAEPLFCFPWRSSYVYNHDLKKYESPEGLVFPGLTGENVLIIIGDKMKRPVVEE</sequence>
<dbReference type="AlphaFoldDB" id="A0A1G2DDB5"/>
<keyword evidence="1" id="KW-0732">Signal</keyword>
<feature type="chain" id="PRO_5009582530" evidence="1">
    <location>
        <begin position="24"/>
        <end position="297"/>
    </location>
</feature>
<feature type="signal peptide" evidence="1">
    <location>
        <begin position="1"/>
        <end position="23"/>
    </location>
</feature>
<evidence type="ECO:0000256" key="1">
    <source>
        <dbReference type="SAM" id="SignalP"/>
    </source>
</evidence>